<evidence type="ECO:0000313" key="1">
    <source>
        <dbReference type="EMBL" id="SNS07048.1"/>
    </source>
</evidence>
<evidence type="ECO:0000313" key="2">
    <source>
        <dbReference type="Proteomes" id="UP000198281"/>
    </source>
</evidence>
<dbReference type="EMBL" id="FZOS01000001">
    <property type="protein sequence ID" value="SNS07048.1"/>
    <property type="molecule type" value="Genomic_DNA"/>
</dbReference>
<name>A0A239BI60_9SPHN</name>
<sequence length="669" mass="73901">MALLSAPLVQLAVIMTGHGPLATPPPEVAPSDDLPAETKQTPPVLELTLAMSDAPAQTAPAPVDTLVLTPDMQAEAPTPPAIDAEDALIDGRRRPGVEKGLPEPIVQENAGAVRPPPPEAFPTDQFPIPDRWRLVKALCPDKNFAGVQAVCHSAWDPYNQNFLKGDRPIDLRSKPSWLPITGDDWFLVVNGTSDTIVEPRSFPQPVGVQTTEDPDSLDVFGRDDSIVAAQTFIFGASLIKGSTAYKPPNVEYRVILAYNINYVDVKQRRVLHVEPSKKSHRTDSFLGVQEAFIDYHFRNVSDRFDFDSVRVGVQPFNMDFRGFLFQDNQLGVRLFGNRDNNRFQYNVGAIWRLEKDTNSGLNSVVQTPRDDFIFYANAFRQDFPLPGITSQVSATLNINREGDGEIEVDDNGFPVRPALLGSLRPRDYDVTYLGYAADGRIGRLNLTTSIYGAFGEDRNSFFTDKPADIRAFFGAAELSYDHNWMRFRLSGLYASGDGDPYDNKETGFDAIFENPLFAGADTSYWVRQTVPFAGGGRAVSINGRNGILNSLRSSKEQGQSNFNNPGTMLVGVGGDFDLTPTFRVSANVNHLWFENTATLRALRVEGSIPKEIGWDYSVSTVWRPSAVQNAVFRLSAAVLDPGQGFSDLFSNNQGDDRYYSVLFNAILTF</sequence>
<protein>
    <recommendedName>
        <fullName evidence="3">Alginate export</fullName>
    </recommendedName>
</protein>
<evidence type="ECO:0008006" key="3">
    <source>
        <dbReference type="Google" id="ProtNLM"/>
    </source>
</evidence>
<dbReference type="Proteomes" id="UP000198281">
    <property type="component" value="Unassembled WGS sequence"/>
</dbReference>
<reference evidence="2" key="1">
    <citation type="submission" date="2017-06" db="EMBL/GenBank/DDBJ databases">
        <authorList>
            <person name="Varghese N."/>
            <person name="Submissions S."/>
        </authorList>
    </citation>
    <scope>NUCLEOTIDE SEQUENCE [LARGE SCALE GENOMIC DNA]</scope>
    <source>
        <strain evidence="2">LNB2</strain>
    </source>
</reference>
<gene>
    <name evidence="1" type="ORF">SAMN06295912_101151</name>
</gene>
<organism evidence="1 2">
    <name type="scientific">Edaphosphingomonas laterariae</name>
    <dbReference type="NCBI Taxonomy" id="861865"/>
    <lineage>
        <taxon>Bacteria</taxon>
        <taxon>Pseudomonadati</taxon>
        <taxon>Pseudomonadota</taxon>
        <taxon>Alphaproteobacteria</taxon>
        <taxon>Sphingomonadales</taxon>
        <taxon>Rhizorhabdaceae</taxon>
        <taxon>Edaphosphingomonas</taxon>
    </lineage>
</organism>
<keyword evidence="2" id="KW-1185">Reference proteome</keyword>
<proteinExistence type="predicted"/>
<dbReference type="AlphaFoldDB" id="A0A239BI60"/>
<accession>A0A239BI60</accession>